<dbReference type="Proteomes" id="UP000784294">
    <property type="component" value="Unassembled WGS sequence"/>
</dbReference>
<evidence type="ECO:0000313" key="1">
    <source>
        <dbReference type="EMBL" id="VEL27914.1"/>
    </source>
</evidence>
<comment type="caution">
    <text evidence="1">The sequence shown here is derived from an EMBL/GenBank/DDBJ whole genome shotgun (WGS) entry which is preliminary data.</text>
</comment>
<dbReference type="AlphaFoldDB" id="A0A448X4M3"/>
<reference evidence="1" key="1">
    <citation type="submission" date="2018-11" db="EMBL/GenBank/DDBJ databases">
        <authorList>
            <consortium name="Pathogen Informatics"/>
        </authorList>
    </citation>
    <scope>NUCLEOTIDE SEQUENCE</scope>
</reference>
<dbReference type="EMBL" id="CAAALY010090959">
    <property type="protein sequence ID" value="VEL27914.1"/>
    <property type="molecule type" value="Genomic_DNA"/>
</dbReference>
<evidence type="ECO:0000313" key="2">
    <source>
        <dbReference type="Proteomes" id="UP000784294"/>
    </source>
</evidence>
<name>A0A448X4M3_9PLAT</name>
<protein>
    <submittedName>
        <fullName evidence="1">Uncharacterized protein</fullName>
    </submittedName>
</protein>
<gene>
    <name evidence="1" type="ORF">PXEA_LOCUS21354</name>
</gene>
<sequence>MLSSMLAKPVDVAWGSTANGFVSDDFDWLTLGRVGEDAGDEEFGWIEKLEKPDIGLEAGSMMKPGQREILAYKRY</sequence>
<accession>A0A448X4M3</accession>
<organism evidence="1 2">
    <name type="scientific">Protopolystoma xenopodis</name>
    <dbReference type="NCBI Taxonomy" id="117903"/>
    <lineage>
        <taxon>Eukaryota</taxon>
        <taxon>Metazoa</taxon>
        <taxon>Spiralia</taxon>
        <taxon>Lophotrochozoa</taxon>
        <taxon>Platyhelminthes</taxon>
        <taxon>Monogenea</taxon>
        <taxon>Polyopisthocotylea</taxon>
        <taxon>Polystomatidea</taxon>
        <taxon>Polystomatidae</taxon>
        <taxon>Protopolystoma</taxon>
    </lineage>
</organism>
<keyword evidence="2" id="KW-1185">Reference proteome</keyword>
<proteinExistence type="predicted"/>